<dbReference type="SUPFAM" id="SSF52833">
    <property type="entry name" value="Thioredoxin-like"/>
    <property type="match status" value="1"/>
</dbReference>
<sequence length="184" mass="21506">MKRLIYFIFFWGFSSLFLTSCINHTEENNQTNQVTDVNKMEKDEKESLYESYDQIEIQNGKDFSSPSQMSQLQEIDTQDQYEEIIETSNQEAQVIYVGFNDCPYCRAFLPKLDLLASSYKVNYHYYNTDLRAKDMNFSSVINDFLNITTVPHAFVIKNEKIIATIDNSSSMEEIENFIKIASKK</sequence>
<evidence type="ECO:0000313" key="1">
    <source>
        <dbReference type="EMBL" id="MBG9987255.1"/>
    </source>
</evidence>
<dbReference type="PROSITE" id="PS51257">
    <property type="entry name" value="PROKAR_LIPOPROTEIN"/>
    <property type="match status" value="1"/>
</dbReference>
<dbReference type="RefSeq" id="WP_197116162.1">
    <property type="nucleotide sequence ID" value="NZ_JACBXQ010000006.1"/>
</dbReference>
<organism evidence="1 2">
    <name type="scientific">Facklamia lactis</name>
    <dbReference type="NCBI Taxonomy" id="2749967"/>
    <lineage>
        <taxon>Bacteria</taxon>
        <taxon>Bacillati</taxon>
        <taxon>Bacillota</taxon>
        <taxon>Bacilli</taxon>
        <taxon>Lactobacillales</taxon>
        <taxon>Aerococcaceae</taxon>
        <taxon>Facklamia</taxon>
    </lineage>
</organism>
<proteinExistence type="predicted"/>
<dbReference type="EMBL" id="JACBXQ010000006">
    <property type="protein sequence ID" value="MBG9987255.1"/>
    <property type="molecule type" value="Genomic_DNA"/>
</dbReference>
<dbReference type="PROSITE" id="PS51354">
    <property type="entry name" value="GLUTAREDOXIN_2"/>
    <property type="match status" value="1"/>
</dbReference>
<dbReference type="InterPro" id="IPR036249">
    <property type="entry name" value="Thioredoxin-like_sf"/>
</dbReference>
<evidence type="ECO:0000313" key="2">
    <source>
        <dbReference type="Proteomes" id="UP000721415"/>
    </source>
</evidence>
<keyword evidence="2" id="KW-1185">Reference proteome</keyword>
<dbReference type="Proteomes" id="UP000721415">
    <property type="component" value="Unassembled WGS sequence"/>
</dbReference>
<accession>A0ABS0LUW8</accession>
<dbReference type="Pfam" id="PF20207">
    <property type="entry name" value="DUF6568"/>
    <property type="match status" value="1"/>
</dbReference>
<dbReference type="Gene3D" id="3.40.30.10">
    <property type="entry name" value="Glutaredoxin"/>
    <property type="match status" value="1"/>
</dbReference>
<comment type="caution">
    <text evidence="1">The sequence shown here is derived from an EMBL/GenBank/DDBJ whole genome shotgun (WGS) entry which is preliminary data.</text>
</comment>
<dbReference type="InterPro" id="IPR046698">
    <property type="entry name" value="PedC-like"/>
</dbReference>
<dbReference type="CDD" id="cd02947">
    <property type="entry name" value="TRX_family"/>
    <property type="match status" value="1"/>
</dbReference>
<name>A0ABS0LUW8_9LACT</name>
<gene>
    <name evidence="1" type="ORF">HZY91_10295</name>
</gene>
<reference evidence="1 2" key="1">
    <citation type="submission" date="2020-07" db="EMBL/GenBank/DDBJ databases">
        <title>Facklamia lactis sp. nov., isolated from raw milk.</title>
        <authorList>
            <person name="Doll E.V."/>
            <person name="Huptas C."/>
            <person name="Staib L."/>
            <person name="Wenning M."/>
            <person name="Scherer S."/>
        </authorList>
    </citation>
    <scope>NUCLEOTIDE SEQUENCE [LARGE SCALE GENOMIC DNA]</scope>
    <source>
        <strain evidence="1 2">DSM 111018</strain>
    </source>
</reference>
<protein>
    <submittedName>
        <fullName evidence="1">Thioredoxin family protein</fullName>
    </submittedName>
</protein>